<evidence type="ECO:0000256" key="1">
    <source>
        <dbReference type="SAM" id="SignalP"/>
    </source>
</evidence>
<feature type="chain" id="PRO_5019740330" evidence="1">
    <location>
        <begin position="23"/>
        <end position="120"/>
    </location>
</feature>
<organism evidence="2 3">
    <name type="scientific">Mucilaginibacter gracilis</name>
    <dbReference type="NCBI Taxonomy" id="423350"/>
    <lineage>
        <taxon>Bacteria</taxon>
        <taxon>Pseudomonadati</taxon>
        <taxon>Bacteroidota</taxon>
        <taxon>Sphingobacteriia</taxon>
        <taxon>Sphingobacteriales</taxon>
        <taxon>Sphingobacteriaceae</taxon>
        <taxon>Mucilaginibacter</taxon>
    </lineage>
</organism>
<gene>
    <name evidence="2" type="ORF">BDD43_2927</name>
</gene>
<dbReference type="AlphaFoldDB" id="A0A495J205"/>
<comment type="caution">
    <text evidence="2">The sequence shown here is derived from an EMBL/GenBank/DDBJ whole genome shotgun (WGS) entry which is preliminary data.</text>
</comment>
<evidence type="ECO:0000313" key="2">
    <source>
        <dbReference type="EMBL" id="RKR82742.1"/>
    </source>
</evidence>
<protein>
    <submittedName>
        <fullName evidence="2">Uncharacterized protein</fullName>
    </submittedName>
</protein>
<dbReference type="RefSeq" id="WP_121198316.1">
    <property type="nucleotide sequence ID" value="NZ_RBKU01000001.1"/>
</dbReference>
<reference evidence="2 3" key="1">
    <citation type="submission" date="2018-10" db="EMBL/GenBank/DDBJ databases">
        <title>Genomic Encyclopedia of Archaeal and Bacterial Type Strains, Phase II (KMG-II): from individual species to whole genera.</title>
        <authorList>
            <person name="Goeker M."/>
        </authorList>
    </citation>
    <scope>NUCLEOTIDE SEQUENCE [LARGE SCALE GENOMIC DNA]</scope>
    <source>
        <strain evidence="2 3">DSM 18602</strain>
    </source>
</reference>
<name>A0A495J205_9SPHI</name>
<keyword evidence="1" id="KW-0732">Signal</keyword>
<proteinExistence type="predicted"/>
<feature type="signal peptide" evidence="1">
    <location>
        <begin position="1"/>
        <end position="22"/>
    </location>
</feature>
<accession>A0A495J205</accession>
<keyword evidence="3" id="KW-1185">Reference proteome</keyword>
<sequence length="120" mass="13867">MFSRFFKSTFFFILAISLSAHSTTVDLHRVAYAKHTYKPANTTSVSKSRQRSTIDLLLGQNSAAHLTQQNYRHTHVIKQSADFNQIVFASVSCLKYISRSSQLSFSRFRKLVLFPFHAFW</sequence>
<dbReference type="EMBL" id="RBKU01000001">
    <property type="protein sequence ID" value="RKR82742.1"/>
    <property type="molecule type" value="Genomic_DNA"/>
</dbReference>
<evidence type="ECO:0000313" key="3">
    <source>
        <dbReference type="Proteomes" id="UP000268007"/>
    </source>
</evidence>
<dbReference type="Proteomes" id="UP000268007">
    <property type="component" value="Unassembled WGS sequence"/>
</dbReference>